<dbReference type="EMBL" id="ACJM01000026">
    <property type="protein sequence ID" value="EEG76070.1"/>
    <property type="molecule type" value="Genomic_DNA"/>
</dbReference>
<dbReference type="Proteomes" id="UP000006443">
    <property type="component" value="Unassembled WGS sequence"/>
</dbReference>
<dbReference type="Pfam" id="PF02915">
    <property type="entry name" value="Rubrerythrin"/>
    <property type="match status" value="1"/>
</dbReference>
<evidence type="ECO:0000259" key="6">
    <source>
        <dbReference type="PROSITE" id="PS50905"/>
    </source>
</evidence>
<dbReference type="SUPFAM" id="SSF57802">
    <property type="entry name" value="Rubredoxin-like"/>
    <property type="match status" value="1"/>
</dbReference>
<dbReference type="InterPro" id="IPR048574">
    <property type="entry name" value="RUBY_RBDX"/>
</dbReference>
<keyword evidence="8" id="KW-1185">Reference proteome</keyword>
<evidence type="ECO:0000256" key="5">
    <source>
        <dbReference type="ARBA" id="ARBA00023004"/>
    </source>
</evidence>
<evidence type="ECO:0000256" key="2">
    <source>
        <dbReference type="ARBA" id="ARBA00022448"/>
    </source>
</evidence>
<dbReference type="PANTHER" id="PTHR43865:SF1">
    <property type="entry name" value="RUBRERYTHRIN-RELATED"/>
    <property type="match status" value="1"/>
</dbReference>
<evidence type="ECO:0000256" key="1">
    <source>
        <dbReference type="ARBA" id="ARBA00001965"/>
    </source>
</evidence>
<evidence type="ECO:0000256" key="4">
    <source>
        <dbReference type="ARBA" id="ARBA00022982"/>
    </source>
</evidence>
<dbReference type="InterPro" id="IPR052364">
    <property type="entry name" value="Rubrerythrin"/>
</dbReference>
<dbReference type="InterPro" id="IPR012347">
    <property type="entry name" value="Ferritin-like"/>
</dbReference>
<dbReference type="STRING" id="555088.DealDRAFT_3057"/>
<dbReference type="PROSITE" id="PS50905">
    <property type="entry name" value="FERRITIN_LIKE"/>
    <property type="match status" value="1"/>
</dbReference>
<keyword evidence="2" id="KW-0813">Transport</keyword>
<organism evidence="7 8">
    <name type="scientific">Dethiobacter alkaliphilus AHT 1</name>
    <dbReference type="NCBI Taxonomy" id="555088"/>
    <lineage>
        <taxon>Bacteria</taxon>
        <taxon>Bacillati</taxon>
        <taxon>Bacillota</taxon>
        <taxon>Dethiobacteria</taxon>
        <taxon>Dethiobacterales</taxon>
        <taxon>Dethiobacteraceae</taxon>
        <taxon>Dethiobacter</taxon>
    </lineage>
</organism>
<dbReference type="InterPro" id="IPR003251">
    <property type="entry name" value="Rr_diiron-bd_dom"/>
</dbReference>
<name>C0GKP8_DETAL</name>
<reference evidence="7 8" key="1">
    <citation type="submission" date="2009-02" db="EMBL/GenBank/DDBJ databases">
        <title>Sequencing of the draft genome and assembly of Dethiobacter alkaliphilus AHT 1.</title>
        <authorList>
            <consortium name="US DOE Joint Genome Institute (JGI-PGF)"/>
            <person name="Lucas S."/>
            <person name="Copeland A."/>
            <person name="Lapidus A."/>
            <person name="Glavina del Rio T."/>
            <person name="Dalin E."/>
            <person name="Tice H."/>
            <person name="Bruce D."/>
            <person name="Goodwin L."/>
            <person name="Pitluck S."/>
            <person name="Larimer F."/>
            <person name="Land M.L."/>
            <person name="Hauser L."/>
            <person name="Muyzer G."/>
        </authorList>
    </citation>
    <scope>NUCLEOTIDE SEQUENCE [LARGE SCALE GENOMIC DNA]</scope>
    <source>
        <strain evidence="7 8">AHT 1</strain>
    </source>
</reference>
<evidence type="ECO:0000313" key="8">
    <source>
        <dbReference type="Proteomes" id="UP000006443"/>
    </source>
</evidence>
<dbReference type="PANTHER" id="PTHR43865">
    <property type="entry name" value="RUBRERYTHRIN-RELATED"/>
    <property type="match status" value="1"/>
</dbReference>
<accession>C0GKP8</accession>
<keyword evidence="5" id="KW-0408">Iron</keyword>
<dbReference type="SUPFAM" id="SSF47240">
    <property type="entry name" value="Ferritin-like"/>
    <property type="match status" value="1"/>
</dbReference>
<dbReference type="CDD" id="cd01041">
    <property type="entry name" value="Rubrerythrin"/>
    <property type="match status" value="1"/>
</dbReference>
<dbReference type="GO" id="GO:0016491">
    <property type="term" value="F:oxidoreductase activity"/>
    <property type="evidence" value="ECO:0007669"/>
    <property type="project" value="InterPro"/>
</dbReference>
<comment type="cofactor">
    <cofactor evidence="1">
        <name>Fe(3+)</name>
        <dbReference type="ChEBI" id="CHEBI:29034"/>
    </cofactor>
</comment>
<keyword evidence="3" id="KW-0479">Metal-binding</keyword>
<comment type="caution">
    <text evidence="7">The sequence shown here is derived from an EMBL/GenBank/DDBJ whole genome shotgun (WGS) entry which is preliminary data.</text>
</comment>
<keyword evidence="4" id="KW-0249">Electron transport</keyword>
<feature type="domain" description="Ferritin-like diiron" evidence="6">
    <location>
        <begin position="36"/>
        <end position="166"/>
    </location>
</feature>
<dbReference type="GO" id="GO:0046872">
    <property type="term" value="F:metal ion binding"/>
    <property type="evidence" value="ECO:0007669"/>
    <property type="project" value="UniProtKB-KW"/>
</dbReference>
<dbReference type="Pfam" id="PF21349">
    <property type="entry name" value="RUBY_RBDX"/>
    <property type="match status" value="1"/>
</dbReference>
<dbReference type="Gene3D" id="1.20.1260.10">
    <property type="match status" value="1"/>
</dbReference>
<dbReference type="NCBIfam" id="NF045767">
    <property type="entry name" value="RuberyRbr"/>
    <property type="match status" value="1"/>
</dbReference>
<dbReference type="eggNOG" id="COG1592">
    <property type="taxonomic scope" value="Bacteria"/>
</dbReference>
<dbReference type="AlphaFoldDB" id="C0GKP8"/>
<evidence type="ECO:0000256" key="3">
    <source>
        <dbReference type="ARBA" id="ARBA00022723"/>
    </source>
</evidence>
<dbReference type="InterPro" id="IPR009040">
    <property type="entry name" value="Ferritin-like_diiron"/>
</dbReference>
<sequence>MRKITKGLNTAEREGYSALPAKYSVHTGNERGVTMSLKGTKTEKNLQSAFAGESQARNKYTYFADVARKEGYEQIAQVFEETANHEKAHARRAAKYLELIGKTEENLEAAAGGENYEWTDMYKQFEAEAREEGMDEIADFFVAVAKAEEAHENRFRSLLNDLKEGKVFQKDDEVPWKCINCGYTQVSEGAPRVCPACQVGQRFFEKSEAYFAK</sequence>
<proteinExistence type="predicted"/>
<evidence type="ECO:0000313" key="7">
    <source>
        <dbReference type="EMBL" id="EEG76070.1"/>
    </source>
</evidence>
<gene>
    <name evidence="7" type="ORF">DealDRAFT_3057</name>
</gene>
<dbReference type="InterPro" id="IPR009078">
    <property type="entry name" value="Ferritin-like_SF"/>
</dbReference>
<protein>
    <submittedName>
        <fullName evidence="7">Rubrerythrin</fullName>
    </submittedName>
</protein>
<dbReference type="Gene3D" id="2.20.28.10">
    <property type="match status" value="1"/>
</dbReference>